<name>A0A369ANG4_9ENTE</name>
<dbReference type="Pfam" id="PF06439">
    <property type="entry name" value="3keto-disac_hyd"/>
    <property type="match status" value="1"/>
</dbReference>
<dbReference type="Proteomes" id="UP000288197">
    <property type="component" value="Unassembled WGS sequence"/>
</dbReference>
<proteinExistence type="predicted"/>
<evidence type="ECO:0000313" key="2">
    <source>
        <dbReference type="EMBL" id="RST99395.1"/>
    </source>
</evidence>
<sequence length="207" mass="23919">MSNEILKVIKHNFISNDSFISSEQMDGEEVLRVIKDPIVDKEDEPTFAKIVGHDFHNGTIEVDVYSELLINAPEYARGFIGVTFRIDERNETFEGIYIRPTNGSAPVQLRRNRATQYFSYPDYKYDRLREEAPGEYESYVSIDIDEWIHMKIEVIDDKAKLFVNNTKEPCLIVNDLKHGKNKKGSIGLWTDIGTKGHFKNLRINTTN</sequence>
<organism evidence="2 3">
    <name type="scientific">Vagococcus fluvialis</name>
    <dbReference type="NCBI Taxonomy" id="2738"/>
    <lineage>
        <taxon>Bacteria</taxon>
        <taxon>Bacillati</taxon>
        <taxon>Bacillota</taxon>
        <taxon>Bacilli</taxon>
        <taxon>Lactobacillales</taxon>
        <taxon>Enterococcaceae</taxon>
        <taxon>Vagococcus</taxon>
    </lineage>
</organism>
<dbReference type="OrthoDB" id="118532at2"/>
<accession>A0A369ANG4</accession>
<dbReference type="InterPro" id="IPR010496">
    <property type="entry name" value="AL/BT2_dom"/>
</dbReference>
<dbReference type="AlphaFoldDB" id="A0A369ANG4"/>
<evidence type="ECO:0000259" key="1">
    <source>
        <dbReference type="Pfam" id="PF06439"/>
    </source>
</evidence>
<dbReference type="EMBL" id="NGJX01000015">
    <property type="protein sequence ID" value="RST99395.1"/>
    <property type="molecule type" value="Genomic_DNA"/>
</dbReference>
<dbReference type="Gene3D" id="2.60.120.560">
    <property type="entry name" value="Exo-inulinase, domain 1"/>
    <property type="match status" value="1"/>
</dbReference>
<feature type="domain" description="3-keto-alpha-glucoside-1,2-lyase/3-keto-2-hydroxy-glucal hydratase" evidence="1">
    <location>
        <begin position="53"/>
        <end position="203"/>
    </location>
</feature>
<gene>
    <name evidence="2" type="ORF">CBF32_11670</name>
</gene>
<comment type="caution">
    <text evidence="2">The sequence shown here is derived from an EMBL/GenBank/DDBJ whole genome shotgun (WGS) entry which is preliminary data.</text>
</comment>
<dbReference type="GO" id="GO:0016787">
    <property type="term" value="F:hydrolase activity"/>
    <property type="evidence" value="ECO:0007669"/>
    <property type="project" value="InterPro"/>
</dbReference>
<protein>
    <recommendedName>
        <fullName evidence="1">3-keto-alpha-glucoside-1,2-lyase/3-keto-2-hydroxy-glucal hydratase domain-containing protein</fullName>
    </recommendedName>
</protein>
<keyword evidence="3" id="KW-1185">Reference proteome</keyword>
<dbReference type="RefSeq" id="WP_114290460.1">
    <property type="nucleotide sequence ID" value="NZ_CP122523.1"/>
</dbReference>
<dbReference type="GeneID" id="63147445"/>
<evidence type="ECO:0000313" key="3">
    <source>
        <dbReference type="Proteomes" id="UP000288197"/>
    </source>
</evidence>
<reference evidence="2 3" key="1">
    <citation type="submission" date="2017-05" db="EMBL/GenBank/DDBJ databases">
        <title>Vagococcus spp. assemblies.</title>
        <authorList>
            <person name="Gulvik C.A."/>
        </authorList>
    </citation>
    <scope>NUCLEOTIDE SEQUENCE [LARGE SCALE GENOMIC DNA]</scope>
    <source>
        <strain evidence="2 3">NCFB 2497</strain>
    </source>
</reference>